<dbReference type="Proteomes" id="UP000664521">
    <property type="component" value="Unassembled WGS sequence"/>
</dbReference>
<dbReference type="SMART" id="SM00233">
    <property type="entry name" value="PH"/>
    <property type="match status" value="1"/>
</dbReference>
<dbReference type="InterPro" id="IPR000198">
    <property type="entry name" value="RhoGAP_dom"/>
</dbReference>
<keyword evidence="2" id="KW-0175">Coiled coil</keyword>
<evidence type="ECO:0000256" key="3">
    <source>
        <dbReference type="SAM" id="MobiDB-lite"/>
    </source>
</evidence>
<feature type="compositionally biased region" description="Polar residues" evidence="3">
    <location>
        <begin position="325"/>
        <end position="337"/>
    </location>
</feature>
<feature type="region of interest" description="Disordered" evidence="3">
    <location>
        <begin position="300"/>
        <end position="342"/>
    </location>
</feature>
<feature type="compositionally biased region" description="Polar residues" evidence="3">
    <location>
        <begin position="144"/>
        <end position="167"/>
    </location>
</feature>
<dbReference type="SMART" id="SM00324">
    <property type="entry name" value="RhoGAP"/>
    <property type="match status" value="1"/>
</dbReference>
<feature type="compositionally biased region" description="Low complexity" evidence="3">
    <location>
        <begin position="611"/>
        <end position="623"/>
    </location>
</feature>
<dbReference type="PROSITE" id="PS50003">
    <property type="entry name" value="PH_DOMAIN"/>
    <property type="match status" value="1"/>
</dbReference>
<dbReference type="InterPro" id="IPR050729">
    <property type="entry name" value="Rho-GAP"/>
</dbReference>
<feature type="compositionally biased region" description="Low complexity" evidence="3">
    <location>
        <begin position="583"/>
        <end position="598"/>
    </location>
</feature>
<feature type="compositionally biased region" description="Basic and acidic residues" evidence="3">
    <location>
        <begin position="521"/>
        <end position="534"/>
    </location>
</feature>
<keyword evidence="1" id="KW-0343">GTPase activation</keyword>
<comment type="caution">
    <text evidence="6">The sequence shown here is derived from an EMBL/GenBank/DDBJ whole genome shotgun (WGS) entry which is preliminary data.</text>
</comment>
<feature type="domain" description="Rho-GAP" evidence="5">
    <location>
        <begin position="1220"/>
        <end position="1436"/>
    </location>
</feature>
<feature type="compositionally biased region" description="Polar residues" evidence="3">
    <location>
        <begin position="52"/>
        <end position="73"/>
    </location>
</feature>
<evidence type="ECO:0000259" key="5">
    <source>
        <dbReference type="PROSITE" id="PS50238"/>
    </source>
</evidence>
<dbReference type="GO" id="GO:0007165">
    <property type="term" value="P:signal transduction"/>
    <property type="evidence" value="ECO:0007669"/>
    <property type="project" value="InterPro"/>
</dbReference>
<dbReference type="Pfam" id="PF00169">
    <property type="entry name" value="PH"/>
    <property type="match status" value="1"/>
</dbReference>
<feature type="compositionally biased region" description="Low complexity" evidence="3">
    <location>
        <begin position="176"/>
        <end position="187"/>
    </location>
</feature>
<dbReference type="InterPro" id="IPR011993">
    <property type="entry name" value="PH-like_dom_sf"/>
</dbReference>
<feature type="compositionally biased region" description="Polar residues" evidence="3">
    <location>
        <begin position="445"/>
        <end position="459"/>
    </location>
</feature>
<feature type="compositionally biased region" description="Polar residues" evidence="3">
    <location>
        <begin position="555"/>
        <end position="565"/>
    </location>
</feature>
<dbReference type="Gene3D" id="1.10.555.10">
    <property type="entry name" value="Rho GTPase activation protein"/>
    <property type="match status" value="1"/>
</dbReference>
<dbReference type="PANTHER" id="PTHR23176">
    <property type="entry name" value="RHO/RAC/CDC GTPASE-ACTIVATING PROTEIN"/>
    <property type="match status" value="1"/>
</dbReference>
<feature type="compositionally biased region" description="Low complexity" evidence="3">
    <location>
        <begin position="1097"/>
        <end position="1114"/>
    </location>
</feature>
<evidence type="ECO:0000313" key="7">
    <source>
        <dbReference type="Proteomes" id="UP000664521"/>
    </source>
</evidence>
<feature type="compositionally biased region" description="Polar residues" evidence="3">
    <location>
        <begin position="1486"/>
        <end position="1499"/>
    </location>
</feature>
<evidence type="ECO:0000313" key="6">
    <source>
        <dbReference type="EMBL" id="CAF9926122.1"/>
    </source>
</evidence>
<feature type="compositionally biased region" description="Polar residues" evidence="3">
    <location>
        <begin position="1"/>
        <end position="21"/>
    </location>
</feature>
<feature type="region of interest" description="Disordered" evidence="3">
    <location>
        <begin position="962"/>
        <end position="982"/>
    </location>
</feature>
<gene>
    <name evidence="6" type="ORF">HETSPECPRED_006263</name>
</gene>
<sequence length="1558" mass="168603">MESITSQTTSEGQRAGNNNAISRDFVPPRTTTLPFSRPAEGRFPQRKPTPSPLQASEVASSTADLRTQNNPHSPISPPFPRTASGSQPSNSPRSPRFHLAGELSSPPKSPRDRLDELLASEASTTNDLANTRKETCPPRPTSPISPKTQSYSQLRNVSSPIPQTQALSNSPPPSPRSSNSSNLTSTTMRPDVRSFPRTSSIDSAISSISTATSHSYKSSQDSLRSNTPDISHLINTAGSAEAVIQHLLKEKHHAAAQNAQLWKLVDKQRALVLGLNQDLERAVKDRERYRKKLREHLAQVPPLPGKHSQSTSPRASIASRGEVNQELSNRGENTRAQAGSIGAAGDDLVRAGEEARNTTVKGSNPWAGVAAQPGVQGPLSNKESTMFNSGITIPPLQTSGLDVPKHSRSLDTPSQNLNGAVSPSSFTAKRSNPSQKAPQLPTMALTETTPVTALDQSTLPFRKLPPAPLDLHKPKSEGPKPSEFGPDDHSESDYDDGVEDDDLPVFERGRKKTREEDDQEREAIAIKAQLERSGSKKGKRSKTPSESAPAKVGGLQTSNKNQQASMPAGIKSLSPPLASGGDSNLLSPPNSLASVLSPTTRHHRSSSEGKVLLVAPLSPGLPLSPRPGDRPMNSPAPRMPRDSKSTSILSPPLSARSGLPLSPRAPRHPIPLPPQTPSSIVSPMSQADMRPEPLVAIRRPDTPPQAYSAEGKQNFKDAKSEAQSKPEAQAKSTTKELPEEWRPESVFKGFISDTYPGILIPPNALPSIVVRVISSRLKPSRLSYMAPRGNDDEPVFTLGVSARSDMQELWQVEKSVLSLPPLDNELKTSSNFNVKLPDRSLFTGHAPTKIDARRSALESYFESILDTPMDDNGALVICRYLSTNVIGSRDDGAGNSLPPEAGTPVTLGPDGRLMKEGYLTKRGKNFGGWKARFFVLNEPTLRYYESPGGSLLGTIRLHNAQIGKQSQQQAHSPSRSNDENDNQYRHAFLILEPKRNNPNSHVRHVLCAESDTERDIWVEALLHYVDGPGGNEKAKAGAPSAGLPPSKLAKKQVAKKEEIMANSPESATFEDLRGVNYESTVPAQAPVVRVMPEQRPSDSPSPTAASTQSAARTQGYATKPISAPVNGAKIEDAGAWGASKLISGPSNGVKIENAGAWGNKMQPAPPPPSAKEHRKRSNFWGLRDRNPSDLSTAHSNESSISLSQQHNAERATSVRPSFGVPLAEAVEFSPPRGMPGVCLPAVVYRCLEYLEAHDAASEEGIFRLSGSSVVIKALRDRFNTEGDFDFLADEQYFDVHAVASLLKLYLRELPSTVLTRELHLKFLAVLELDDKQKKIAAYNSLVHRLPKPNWALLRALSAFLIGIINNSDVNKMSVRNVGIVFSPTLNIPAPVFAMFLTEFDAIFGEEPDDSSAATPPDVSVTEPLTPEDIRSPRRQMFSDIPTPSYNQDSFPTQFQPFPPPHQKHSQQPSYEQFPDHNTGLIPLQPSYETATSFAPNPSTDPVIVPGPEPGVTPRKPSADGATKARRRESSMLLMSGHLGSGQRKSSMPMLRGGATGYD</sequence>
<dbReference type="InterPro" id="IPR008936">
    <property type="entry name" value="Rho_GTPase_activation_prot"/>
</dbReference>
<dbReference type="FunFam" id="2.30.29.30:FF:000452">
    <property type="entry name" value="Rho GTPase activator (Bem3)"/>
    <property type="match status" value="1"/>
</dbReference>
<evidence type="ECO:0000259" key="4">
    <source>
        <dbReference type="PROSITE" id="PS50003"/>
    </source>
</evidence>
<feature type="compositionally biased region" description="Polar residues" evidence="3">
    <location>
        <begin position="1188"/>
        <end position="1206"/>
    </location>
</feature>
<feature type="compositionally biased region" description="Polar residues" evidence="3">
    <location>
        <begin position="83"/>
        <end position="93"/>
    </location>
</feature>
<evidence type="ECO:0008006" key="8">
    <source>
        <dbReference type="Google" id="ProtNLM"/>
    </source>
</evidence>
<name>A0A8H3IFH8_9LECA</name>
<dbReference type="GO" id="GO:0005938">
    <property type="term" value="C:cell cortex"/>
    <property type="evidence" value="ECO:0007669"/>
    <property type="project" value="UniProtKB-ARBA"/>
</dbReference>
<feature type="domain" description="PH" evidence="4">
    <location>
        <begin position="912"/>
        <end position="1026"/>
    </location>
</feature>
<dbReference type="EMBL" id="CAJPDS010000040">
    <property type="protein sequence ID" value="CAF9926122.1"/>
    <property type="molecule type" value="Genomic_DNA"/>
</dbReference>
<dbReference type="InterPro" id="IPR001849">
    <property type="entry name" value="PH_domain"/>
</dbReference>
<evidence type="ECO:0000256" key="2">
    <source>
        <dbReference type="SAM" id="Coils"/>
    </source>
</evidence>
<feature type="compositionally biased region" description="Basic and acidic residues" evidence="3">
    <location>
        <begin position="470"/>
        <end position="492"/>
    </location>
</feature>
<feature type="compositionally biased region" description="Polar residues" evidence="3">
    <location>
        <begin position="389"/>
        <end position="400"/>
    </location>
</feature>
<dbReference type="CDD" id="cd13277">
    <property type="entry name" value="PH_Bem3"/>
    <property type="match status" value="1"/>
</dbReference>
<feature type="region of interest" description="Disordered" evidence="3">
    <location>
        <begin position="1091"/>
        <end position="1119"/>
    </location>
</feature>
<feature type="region of interest" description="Disordered" evidence="3">
    <location>
        <begin position="889"/>
        <end position="909"/>
    </location>
</feature>
<dbReference type="CDD" id="cd06093">
    <property type="entry name" value="PX_domain"/>
    <property type="match status" value="1"/>
</dbReference>
<organism evidence="6 7">
    <name type="scientific">Heterodermia speciosa</name>
    <dbReference type="NCBI Taxonomy" id="116794"/>
    <lineage>
        <taxon>Eukaryota</taxon>
        <taxon>Fungi</taxon>
        <taxon>Dikarya</taxon>
        <taxon>Ascomycota</taxon>
        <taxon>Pezizomycotina</taxon>
        <taxon>Lecanoromycetes</taxon>
        <taxon>OSLEUM clade</taxon>
        <taxon>Lecanoromycetidae</taxon>
        <taxon>Caliciales</taxon>
        <taxon>Physciaceae</taxon>
        <taxon>Heterodermia</taxon>
    </lineage>
</organism>
<keyword evidence="7" id="KW-1185">Reference proteome</keyword>
<feature type="compositionally biased region" description="Polar residues" evidence="3">
    <location>
        <begin position="410"/>
        <end position="437"/>
    </location>
</feature>
<dbReference type="PROSITE" id="PS50238">
    <property type="entry name" value="RHOGAP"/>
    <property type="match status" value="1"/>
</dbReference>
<dbReference type="OrthoDB" id="185175at2759"/>
<feature type="compositionally biased region" description="Acidic residues" evidence="3">
    <location>
        <begin position="493"/>
        <end position="504"/>
    </location>
</feature>
<dbReference type="Gene3D" id="2.30.29.30">
    <property type="entry name" value="Pleckstrin-homology domain (PH domain)/Phosphotyrosine-binding domain (PTB)"/>
    <property type="match status" value="1"/>
</dbReference>
<dbReference type="PANTHER" id="PTHR23176:SF129">
    <property type="entry name" value="RHO GTPASE ACTIVATING PROTEIN AT 16F, ISOFORM E-RELATED"/>
    <property type="match status" value="1"/>
</dbReference>
<feature type="coiled-coil region" evidence="2">
    <location>
        <begin position="272"/>
        <end position="299"/>
    </location>
</feature>
<feature type="region of interest" description="Disordered" evidence="3">
    <location>
        <begin position="1406"/>
        <end position="1558"/>
    </location>
</feature>
<feature type="compositionally biased region" description="Basic and acidic residues" evidence="3">
    <location>
        <begin position="713"/>
        <end position="724"/>
    </location>
</feature>
<evidence type="ECO:0000256" key="1">
    <source>
        <dbReference type="ARBA" id="ARBA00022468"/>
    </source>
</evidence>
<feature type="region of interest" description="Disordered" evidence="3">
    <location>
        <begin position="389"/>
        <end position="740"/>
    </location>
</feature>
<feature type="region of interest" description="Disordered" evidence="3">
    <location>
        <begin position="1156"/>
        <end position="1214"/>
    </location>
</feature>
<protein>
    <recommendedName>
        <fullName evidence="8">RhoGAP-domain-containing protein</fullName>
    </recommendedName>
</protein>
<dbReference type="SUPFAM" id="SSF48350">
    <property type="entry name" value="GTPase activation domain, GAP"/>
    <property type="match status" value="1"/>
</dbReference>
<reference evidence="6" key="1">
    <citation type="submission" date="2021-03" db="EMBL/GenBank/DDBJ databases">
        <authorList>
            <person name="Tagirdzhanova G."/>
        </authorList>
    </citation>
    <scope>NUCLEOTIDE SEQUENCE</scope>
</reference>
<feature type="region of interest" description="Disordered" evidence="3">
    <location>
        <begin position="1"/>
        <end position="199"/>
    </location>
</feature>
<feature type="compositionally biased region" description="Polar residues" evidence="3">
    <location>
        <begin position="962"/>
        <end position="975"/>
    </location>
</feature>
<dbReference type="SUPFAM" id="SSF50729">
    <property type="entry name" value="PH domain-like"/>
    <property type="match status" value="1"/>
</dbReference>
<dbReference type="GO" id="GO:0005096">
    <property type="term" value="F:GTPase activator activity"/>
    <property type="evidence" value="ECO:0007669"/>
    <property type="project" value="UniProtKB-KW"/>
</dbReference>
<accession>A0A8H3IFH8</accession>
<dbReference type="Pfam" id="PF00620">
    <property type="entry name" value="RhoGAP"/>
    <property type="match status" value="1"/>
</dbReference>
<feature type="compositionally biased region" description="Low complexity" evidence="3">
    <location>
        <begin position="1530"/>
        <end position="1541"/>
    </location>
</feature>
<proteinExistence type="predicted"/>